<keyword evidence="4" id="KW-0963">Cytoplasm</keyword>
<dbReference type="Gene3D" id="3.10.50.40">
    <property type="match status" value="1"/>
</dbReference>
<dbReference type="PANTHER" id="PTHR47861:SF3">
    <property type="entry name" value="FKBP-TYPE PEPTIDYL-PROLYL CIS-TRANS ISOMERASE SLYD"/>
    <property type="match status" value="1"/>
</dbReference>
<dbReference type="InterPro" id="IPR046357">
    <property type="entry name" value="PPIase_dom_sf"/>
</dbReference>
<evidence type="ECO:0000256" key="8">
    <source>
        <dbReference type="ARBA" id="ARBA00037071"/>
    </source>
</evidence>
<dbReference type="GO" id="GO:0042026">
    <property type="term" value="P:protein refolding"/>
    <property type="evidence" value="ECO:0007669"/>
    <property type="project" value="UniProtKB-ARBA"/>
</dbReference>
<dbReference type="AlphaFoldDB" id="A0A0B5FT96"/>
<evidence type="ECO:0000256" key="5">
    <source>
        <dbReference type="ARBA" id="ARBA00023110"/>
    </source>
</evidence>
<comment type="catalytic activity">
    <reaction evidence="1 9 10">
        <text>[protein]-peptidylproline (omega=180) = [protein]-peptidylproline (omega=0)</text>
        <dbReference type="Rhea" id="RHEA:16237"/>
        <dbReference type="Rhea" id="RHEA-COMP:10747"/>
        <dbReference type="Rhea" id="RHEA-COMP:10748"/>
        <dbReference type="ChEBI" id="CHEBI:83833"/>
        <dbReference type="ChEBI" id="CHEBI:83834"/>
        <dbReference type="EC" id="5.2.1.8"/>
    </reaction>
</comment>
<keyword evidence="6" id="KW-0143">Chaperone</keyword>
<evidence type="ECO:0000256" key="1">
    <source>
        <dbReference type="ARBA" id="ARBA00000971"/>
    </source>
</evidence>
<dbReference type="GO" id="GO:0005737">
    <property type="term" value="C:cytoplasm"/>
    <property type="evidence" value="ECO:0007669"/>
    <property type="project" value="UniProtKB-SubCell"/>
</dbReference>
<reference evidence="12 13" key="1">
    <citation type="journal article" date="2015" name="Genome Announc.">
        <title>Genomes of Geoalkalibacter ferrihydriticus Z-0531T and Geoalkalibacter subterraneus Red1T, Two Haloalkaliphilic Metal-Reducing Deltaproteobacteria.</title>
        <authorList>
            <person name="Badalamenti J.P."/>
            <person name="Krajmalnik-Brown R."/>
            <person name="Torres C.I."/>
            <person name="Bond D.R."/>
        </authorList>
    </citation>
    <scope>NUCLEOTIDE SEQUENCE [LARGE SCALE GENOMIC DNA]</scope>
    <source>
        <strain evidence="12 13">Red1</strain>
    </source>
</reference>
<dbReference type="GO" id="GO:0003755">
    <property type="term" value="F:peptidyl-prolyl cis-trans isomerase activity"/>
    <property type="evidence" value="ECO:0007669"/>
    <property type="project" value="UniProtKB-UniRule"/>
</dbReference>
<keyword evidence="7 9" id="KW-0413">Isomerase</keyword>
<comment type="similarity">
    <text evidence="3 10">Belongs to the FKBP-type PPIase family.</text>
</comment>
<evidence type="ECO:0000256" key="6">
    <source>
        <dbReference type="ARBA" id="ARBA00023186"/>
    </source>
</evidence>
<dbReference type="HOGENOM" id="CLU_098197_2_1_7"/>
<evidence type="ECO:0000256" key="3">
    <source>
        <dbReference type="ARBA" id="ARBA00006577"/>
    </source>
</evidence>
<dbReference type="RefSeq" id="WP_040201291.1">
    <property type="nucleotide sequence ID" value="NZ_CP010311.1"/>
</dbReference>
<dbReference type="EMBL" id="CP010311">
    <property type="protein sequence ID" value="AJF07395.1"/>
    <property type="molecule type" value="Genomic_DNA"/>
</dbReference>
<keyword evidence="5 9" id="KW-0697">Rotamase</keyword>
<dbReference type="OrthoDB" id="9808891at2"/>
<comment type="subcellular location">
    <subcellularLocation>
        <location evidence="2">Cytoplasm</location>
    </subcellularLocation>
</comment>
<dbReference type="SUPFAM" id="SSF54534">
    <property type="entry name" value="FKBP-like"/>
    <property type="match status" value="1"/>
</dbReference>
<dbReference type="EC" id="5.2.1.8" evidence="10"/>
<gene>
    <name evidence="12" type="ORF">GSUB_13615</name>
</gene>
<evidence type="ECO:0000256" key="2">
    <source>
        <dbReference type="ARBA" id="ARBA00004496"/>
    </source>
</evidence>
<comment type="function">
    <text evidence="8">Also involved in hydrogenase metallocenter assembly, probably by participating in the nickel insertion step. This function in hydrogenase biosynthesis requires chaperone activity and the presence of the metal-binding domain, but not PPIase activity.</text>
</comment>
<feature type="domain" description="PPIase FKBP-type" evidence="11">
    <location>
        <begin position="7"/>
        <end position="71"/>
    </location>
</feature>
<dbReference type="PANTHER" id="PTHR47861">
    <property type="entry name" value="FKBP-TYPE PEPTIDYL-PROLYL CIS-TRANS ISOMERASE SLYD"/>
    <property type="match status" value="1"/>
</dbReference>
<evidence type="ECO:0000256" key="4">
    <source>
        <dbReference type="ARBA" id="ARBA00022490"/>
    </source>
</evidence>
<proteinExistence type="inferred from homology"/>
<organism evidence="12 13">
    <name type="scientific">Geoalkalibacter subterraneus</name>
    <dbReference type="NCBI Taxonomy" id="483547"/>
    <lineage>
        <taxon>Bacteria</taxon>
        <taxon>Pseudomonadati</taxon>
        <taxon>Thermodesulfobacteriota</taxon>
        <taxon>Desulfuromonadia</taxon>
        <taxon>Desulfuromonadales</taxon>
        <taxon>Geoalkalibacteraceae</taxon>
        <taxon>Geoalkalibacter</taxon>
    </lineage>
</organism>
<dbReference type="STRING" id="483547.GSUB_13615"/>
<evidence type="ECO:0000256" key="9">
    <source>
        <dbReference type="PROSITE-ProRule" id="PRU00277"/>
    </source>
</evidence>
<name>A0A0B5FT96_9BACT</name>
<dbReference type="Proteomes" id="UP000035036">
    <property type="component" value="Chromosome"/>
</dbReference>
<dbReference type="PROSITE" id="PS50059">
    <property type="entry name" value="FKBP_PPIASE"/>
    <property type="match status" value="1"/>
</dbReference>
<accession>A0A0B5FT96</accession>
<dbReference type="InterPro" id="IPR001179">
    <property type="entry name" value="PPIase_FKBP_dom"/>
</dbReference>
<evidence type="ECO:0000256" key="7">
    <source>
        <dbReference type="ARBA" id="ARBA00023235"/>
    </source>
</evidence>
<dbReference type="KEGG" id="gsb:GSUB_13615"/>
<evidence type="ECO:0000313" key="12">
    <source>
        <dbReference type="EMBL" id="AJF07395.1"/>
    </source>
</evidence>
<protein>
    <recommendedName>
        <fullName evidence="10">Peptidyl-prolyl cis-trans isomerase</fullName>
        <ecNumber evidence="10">5.2.1.8</ecNumber>
    </recommendedName>
</protein>
<sequence>MAQVKSGEKAKVHYTGTLEDGTVFDSSREREPLEFEVGAGQLIEGFDQAVDGMTVGETKNVQIPAEKAYGPHRPDLVIEVDKTQFPEGLNPEVGQQLQTQDNQGQPLIVSVAAIDGDKVTLDANHPLAGKDLNFEIELVEVA</sequence>
<evidence type="ECO:0000256" key="10">
    <source>
        <dbReference type="RuleBase" id="RU003915"/>
    </source>
</evidence>
<dbReference type="Pfam" id="PF00254">
    <property type="entry name" value="FKBP_C"/>
    <property type="match status" value="1"/>
</dbReference>
<evidence type="ECO:0000313" key="13">
    <source>
        <dbReference type="Proteomes" id="UP000035036"/>
    </source>
</evidence>
<evidence type="ECO:0000259" key="11">
    <source>
        <dbReference type="PROSITE" id="PS50059"/>
    </source>
</evidence>
<keyword evidence="13" id="KW-1185">Reference proteome</keyword>